<feature type="transmembrane region" description="Helical" evidence="2">
    <location>
        <begin position="759"/>
        <end position="779"/>
    </location>
</feature>
<dbReference type="EMBL" id="JAODWD010000002">
    <property type="protein sequence ID" value="MCT7658705.1"/>
    <property type="molecule type" value="Genomic_DNA"/>
</dbReference>
<organism evidence="4 5">
    <name type="scientific">Mycobacterium deserti</name>
    <dbReference type="NCBI Taxonomy" id="2978347"/>
    <lineage>
        <taxon>Bacteria</taxon>
        <taxon>Bacillati</taxon>
        <taxon>Actinomycetota</taxon>
        <taxon>Actinomycetes</taxon>
        <taxon>Mycobacteriales</taxon>
        <taxon>Mycobacteriaceae</taxon>
        <taxon>Mycobacterium</taxon>
    </lineage>
</organism>
<feature type="transmembrane region" description="Helical" evidence="2">
    <location>
        <begin position="670"/>
        <end position="691"/>
    </location>
</feature>
<feature type="transmembrane region" description="Helical" evidence="2">
    <location>
        <begin position="571"/>
        <end position="592"/>
    </location>
</feature>
<gene>
    <name evidence="4" type="ORF">N4S67_09750</name>
</gene>
<feature type="transmembrane region" description="Helical" evidence="2">
    <location>
        <begin position="116"/>
        <end position="135"/>
    </location>
</feature>
<name>A0ABT2MBB6_9MYCO</name>
<keyword evidence="2" id="KW-0472">Membrane</keyword>
<feature type="transmembrane region" description="Helical" evidence="2">
    <location>
        <begin position="84"/>
        <end position="104"/>
    </location>
</feature>
<feature type="domain" description="GGDEF" evidence="3">
    <location>
        <begin position="337"/>
        <end position="470"/>
    </location>
</feature>
<evidence type="ECO:0000259" key="3">
    <source>
        <dbReference type="PROSITE" id="PS50887"/>
    </source>
</evidence>
<dbReference type="SMART" id="SM00267">
    <property type="entry name" value="GGDEF"/>
    <property type="match status" value="1"/>
</dbReference>
<dbReference type="SUPFAM" id="SSF55073">
    <property type="entry name" value="Nucleotide cyclase"/>
    <property type="match status" value="1"/>
</dbReference>
<dbReference type="InterPro" id="IPR043128">
    <property type="entry name" value="Rev_trsase/Diguanyl_cyclase"/>
</dbReference>
<feature type="transmembrane region" description="Helical" evidence="2">
    <location>
        <begin position="20"/>
        <end position="39"/>
    </location>
</feature>
<feature type="transmembrane region" description="Helical" evidence="2">
    <location>
        <begin position="637"/>
        <end position="658"/>
    </location>
</feature>
<keyword evidence="2" id="KW-1133">Transmembrane helix</keyword>
<feature type="transmembrane region" description="Helical" evidence="2">
    <location>
        <begin position="273"/>
        <end position="294"/>
    </location>
</feature>
<protein>
    <submittedName>
        <fullName evidence="4">GGDEF domain-containing protein</fullName>
    </submittedName>
</protein>
<dbReference type="PROSITE" id="PS50887">
    <property type="entry name" value="GGDEF"/>
    <property type="match status" value="1"/>
</dbReference>
<feature type="transmembrane region" description="Helical" evidence="2">
    <location>
        <begin position="785"/>
        <end position="803"/>
    </location>
</feature>
<feature type="transmembrane region" description="Helical" evidence="2">
    <location>
        <begin position="604"/>
        <end position="625"/>
    </location>
</feature>
<dbReference type="NCBIfam" id="TIGR00254">
    <property type="entry name" value="GGDEF"/>
    <property type="match status" value="1"/>
</dbReference>
<dbReference type="PANTHER" id="PTHR46663">
    <property type="entry name" value="DIGUANYLATE CYCLASE DGCT-RELATED"/>
    <property type="match status" value="1"/>
</dbReference>
<dbReference type="RefSeq" id="WP_260992741.1">
    <property type="nucleotide sequence ID" value="NZ_JAODWD010000002.1"/>
</dbReference>
<keyword evidence="2" id="KW-0812">Transmembrane</keyword>
<sequence>MVVALLDWQIWWAEATTGLVADIASLVAVIAAACCSAWAARTTTGHVRHGWLAMTAGLLAWAVGALNWSYHATRGAVVSPPSSVVMYGAFVLFSIGAGTALIYFTPRMSWTSKTRLMLDAAIVATSLFVVGWVTVLDRTFHAGGSPLAVGLMLTYLIAHVALIAITALLWAGESRSQRRNIGLLAAGVLVASASDLPVPYLFAADHLALVFDLGRIVGFWLLALAALCGIEESAVEPAPVRRPSKARTWLPYLPLPVAVIAWFWQVVADVGTALLLMAVVLVVTVLGRQAVVLLENQRLLSDVSRLAFWDQLTGLPNRELLHHRLEQAVELHRRERVSLAVLCLDLDNFKTVNDEMGHAAGDELLVRVADRLRGCVRSEDTVARLGGDEFAVLIEGSIDDSQLLADRILKEFDSPIEVDGVALTVQPSIGMTLTGSDAAPVSVDSLLRRADLAMYSAKRDGGGCVRTYVPQPAGERDLRPSPGRDAPSEVVTPAAPRPDAVAERALWPPLAVRFALGALLAGVLVFAISTVVRTSPGRIPLLDSWWEVGLEFFAAGLVAVRGVHVAEERRAWLFIAAGLSATAMGSVVYAVWAREGQLPSAADLVYLAFYPLIYTGLVLLIRARLQRVPTAIRLDALVAGFTAAAVAAALAAGPIAAVQSGAPAAVLVGLAYPAGGLLLLAMATGTLAILGWRTDWRWALIVAGFVLWVIANTIYLFRTTDGSYREGTWIDACWPTAFLLIALAAWVRPTSVPTTPRTGLGSLVPSILCAVAALGVSVFAHQDPVAVAAVAMSLTAVAARFAVTYRDLHTRALSCEQALAR</sequence>
<dbReference type="Pfam" id="PF00990">
    <property type="entry name" value="GGDEF"/>
    <property type="match status" value="1"/>
</dbReference>
<feature type="transmembrane region" description="Helical" evidence="2">
    <location>
        <begin position="51"/>
        <end position="72"/>
    </location>
</feature>
<accession>A0ABT2MBB6</accession>
<evidence type="ECO:0000256" key="1">
    <source>
        <dbReference type="SAM" id="MobiDB-lite"/>
    </source>
</evidence>
<keyword evidence="5" id="KW-1185">Reference proteome</keyword>
<feature type="transmembrane region" description="Helical" evidence="2">
    <location>
        <begin position="544"/>
        <end position="564"/>
    </location>
</feature>
<comment type="caution">
    <text evidence="4">The sequence shown here is derived from an EMBL/GenBank/DDBJ whole genome shotgun (WGS) entry which is preliminary data.</text>
</comment>
<evidence type="ECO:0000313" key="5">
    <source>
        <dbReference type="Proteomes" id="UP001206639"/>
    </source>
</evidence>
<feature type="transmembrane region" description="Helical" evidence="2">
    <location>
        <begin position="698"/>
        <end position="717"/>
    </location>
</feature>
<feature type="transmembrane region" description="Helical" evidence="2">
    <location>
        <begin position="729"/>
        <end position="747"/>
    </location>
</feature>
<reference evidence="5" key="1">
    <citation type="submission" date="2023-07" db="EMBL/GenBank/DDBJ databases">
        <authorList>
            <person name="Deng Y."/>
            <person name="Zhang Y.-Q."/>
        </authorList>
    </citation>
    <scope>NUCLEOTIDE SEQUENCE [LARGE SCALE GENOMIC DNA]</scope>
    <source>
        <strain evidence="5">CPCC 205710</strain>
    </source>
</reference>
<feature type="transmembrane region" description="Helical" evidence="2">
    <location>
        <begin position="183"/>
        <end position="202"/>
    </location>
</feature>
<feature type="transmembrane region" description="Helical" evidence="2">
    <location>
        <begin position="147"/>
        <end position="171"/>
    </location>
</feature>
<evidence type="ECO:0000313" key="4">
    <source>
        <dbReference type="EMBL" id="MCT7658705.1"/>
    </source>
</evidence>
<feature type="transmembrane region" description="Helical" evidence="2">
    <location>
        <begin position="249"/>
        <end position="267"/>
    </location>
</feature>
<dbReference type="CDD" id="cd01949">
    <property type="entry name" value="GGDEF"/>
    <property type="match status" value="1"/>
</dbReference>
<dbReference type="Proteomes" id="UP001206639">
    <property type="component" value="Unassembled WGS sequence"/>
</dbReference>
<feature type="region of interest" description="Disordered" evidence="1">
    <location>
        <begin position="469"/>
        <end position="495"/>
    </location>
</feature>
<evidence type="ECO:0000256" key="2">
    <source>
        <dbReference type="SAM" id="Phobius"/>
    </source>
</evidence>
<dbReference type="InterPro" id="IPR052163">
    <property type="entry name" value="DGC-Regulatory_Protein"/>
</dbReference>
<dbReference type="InterPro" id="IPR000160">
    <property type="entry name" value="GGDEF_dom"/>
</dbReference>
<proteinExistence type="predicted"/>
<feature type="transmembrane region" description="Helical" evidence="2">
    <location>
        <begin position="208"/>
        <end position="228"/>
    </location>
</feature>
<dbReference type="InterPro" id="IPR029787">
    <property type="entry name" value="Nucleotide_cyclase"/>
</dbReference>
<dbReference type="PANTHER" id="PTHR46663:SF2">
    <property type="entry name" value="GGDEF DOMAIN-CONTAINING PROTEIN"/>
    <property type="match status" value="1"/>
</dbReference>
<feature type="transmembrane region" description="Helical" evidence="2">
    <location>
        <begin position="510"/>
        <end position="532"/>
    </location>
</feature>
<dbReference type="Gene3D" id="3.30.70.270">
    <property type="match status" value="1"/>
</dbReference>